<dbReference type="STRING" id="633813.SAMN04488087_1129"/>
<dbReference type="Gene3D" id="3.40.50.2000">
    <property type="entry name" value="Glycogen Phosphorylase B"/>
    <property type="match status" value="2"/>
</dbReference>
<reference evidence="4" key="1">
    <citation type="submission" date="2016-11" db="EMBL/GenBank/DDBJ databases">
        <authorList>
            <person name="Varghese N."/>
            <person name="Submissions S."/>
        </authorList>
    </citation>
    <scope>NUCLEOTIDE SEQUENCE [LARGE SCALE GENOMIC DNA]</scope>
    <source>
        <strain evidence="4">DSM 22212</strain>
    </source>
</reference>
<dbReference type="CDD" id="cd03794">
    <property type="entry name" value="GT4_WbuB-like"/>
    <property type="match status" value="1"/>
</dbReference>
<organism evidence="3 4">
    <name type="scientific">Rhodothermus profundi</name>
    <dbReference type="NCBI Taxonomy" id="633813"/>
    <lineage>
        <taxon>Bacteria</taxon>
        <taxon>Pseudomonadati</taxon>
        <taxon>Rhodothermota</taxon>
        <taxon>Rhodothermia</taxon>
        <taxon>Rhodothermales</taxon>
        <taxon>Rhodothermaceae</taxon>
        <taxon>Rhodothermus</taxon>
    </lineage>
</organism>
<evidence type="ECO:0000259" key="2">
    <source>
        <dbReference type="Pfam" id="PF13439"/>
    </source>
</evidence>
<dbReference type="InterPro" id="IPR028098">
    <property type="entry name" value="Glyco_trans_4-like_N"/>
</dbReference>
<feature type="domain" description="Glycosyltransferase subfamily 4-like N-terminal" evidence="2">
    <location>
        <begin position="22"/>
        <end position="224"/>
    </location>
</feature>
<protein>
    <submittedName>
        <fullName evidence="3">Glycosyltransferase involved in cell wall bisynthesis</fullName>
    </submittedName>
</protein>
<sequence>MRRVLIIAYYFPPMGLSGVQRVAKFARYLPHHGWHPLVLTVKPGGYFAYDQTLLAEVEAAGVSIYRTASLDPTRLFRKRRPVPLPSESVRKRWHRLNSWLFVPDNKIGWLPPAVWTGRHLLQQHAVDVIFASAPPATSLLVGALLHRWSGRPLVLDFRDDWLDNPRQLYPTRWHRRLHARLEQWTFRQAACILTINSYLQRALQQRIPAGGPPVHVIPHGFDPADFENVPAEPRSDQKLRLLYSGVFYDAQQPDAFLRALAQWLAQYPEARPYIEAVFVGLVPPHTPALIDQLGLQDIVTLRGYCSHQETIAALKAADVLWLTVGEQPGAAGITTSKLFEYLGTRKPILALIPDGVGREILLEYGAAYLAPPHEVSAIVQTVHRLYEDWRSGRLPVGRVSVVSRYDRQQLAGHLARLLEATLQSAAICTGT</sequence>
<gene>
    <name evidence="3" type="ORF">SAMN04488087_1129</name>
</gene>
<dbReference type="Pfam" id="PF00534">
    <property type="entry name" value="Glycos_transf_1"/>
    <property type="match status" value="1"/>
</dbReference>
<dbReference type="InterPro" id="IPR001296">
    <property type="entry name" value="Glyco_trans_1"/>
</dbReference>
<dbReference type="PANTHER" id="PTHR12526">
    <property type="entry name" value="GLYCOSYLTRANSFERASE"/>
    <property type="match status" value="1"/>
</dbReference>
<dbReference type="SUPFAM" id="SSF53756">
    <property type="entry name" value="UDP-Glycosyltransferase/glycogen phosphorylase"/>
    <property type="match status" value="1"/>
</dbReference>
<dbReference type="EMBL" id="FRAU01000003">
    <property type="protein sequence ID" value="SHK45282.1"/>
    <property type="molecule type" value="Genomic_DNA"/>
</dbReference>
<dbReference type="GO" id="GO:0016757">
    <property type="term" value="F:glycosyltransferase activity"/>
    <property type="evidence" value="ECO:0007669"/>
    <property type="project" value="InterPro"/>
</dbReference>
<accession>A0A1M6SKL9</accession>
<dbReference type="AlphaFoldDB" id="A0A1M6SKL9"/>
<evidence type="ECO:0000313" key="3">
    <source>
        <dbReference type="EMBL" id="SHK45282.1"/>
    </source>
</evidence>
<dbReference type="Proteomes" id="UP000185812">
    <property type="component" value="Unassembled WGS sequence"/>
</dbReference>
<proteinExistence type="predicted"/>
<dbReference type="OrthoDB" id="9811902at2"/>
<keyword evidence="4" id="KW-1185">Reference proteome</keyword>
<name>A0A1M6SKL9_9BACT</name>
<feature type="domain" description="Glycosyl transferase family 1" evidence="1">
    <location>
        <begin position="231"/>
        <end position="389"/>
    </location>
</feature>
<evidence type="ECO:0000313" key="4">
    <source>
        <dbReference type="Proteomes" id="UP000185812"/>
    </source>
</evidence>
<dbReference type="Pfam" id="PF13439">
    <property type="entry name" value="Glyco_transf_4"/>
    <property type="match status" value="1"/>
</dbReference>
<dbReference type="RefSeq" id="WP_072714994.1">
    <property type="nucleotide sequence ID" value="NZ_FRAU01000003.1"/>
</dbReference>
<keyword evidence="3" id="KW-0808">Transferase</keyword>
<evidence type="ECO:0000259" key="1">
    <source>
        <dbReference type="Pfam" id="PF00534"/>
    </source>
</evidence>